<sequence>MKKFIVFIILSFLIIFELSYSQNAVFKPFRKLYTIQTEKFEIIFPMESRRTAEKLAKIADGIYEEYSKILNSEVNFKVNGRIPVTITPDVNVFNAYATPLFPYSAITIYDSAGINEATYNMEDTLAATFLHELVHLFSLASENAGAQTKVLGNWATLQWLNVPLFMIEGVTVSIESYKGFGRANDPLIKQILRQDIYEGKFKTPIQASGFWSKRPSGVYYLYGGLFSKYLIDRFGIEKYNELWNVMRKKNFLFV</sequence>
<proteinExistence type="predicted"/>
<keyword evidence="2" id="KW-1185">Reference proteome</keyword>
<evidence type="ECO:0000313" key="1">
    <source>
        <dbReference type="EMBL" id="TKZ27221.1"/>
    </source>
</evidence>
<organism evidence="1 2">
    <name type="scientific">Brachyspira catarrhinii</name>
    <dbReference type="NCBI Taxonomy" id="2528966"/>
    <lineage>
        <taxon>Bacteria</taxon>
        <taxon>Pseudomonadati</taxon>
        <taxon>Spirochaetota</taxon>
        <taxon>Spirochaetia</taxon>
        <taxon>Brachyspirales</taxon>
        <taxon>Brachyspiraceae</taxon>
        <taxon>Brachyspira</taxon>
    </lineage>
</organism>
<evidence type="ECO:0000313" key="2">
    <source>
        <dbReference type="Proteomes" id="UP000310168"/>
    </source>
</evidence>
<reference evidence="1 2" key="1">
    <citation type="journal article" date="2019" name="Anaerobe">
        <title>Brachyspira catarrhinii sp. nov., an anaerobic intestinal spirochaete isolated from vervet monkeys may have been misidentified as Brachyspira aalborgi in previous studies.</title>
        <authorList>
            <person name="Phillips N.D."/>
            <person name="La T."/>
            <person name="Hampson D.J."/>
        </authorList>
    </citation>
    <scope>NUCLEOTIDE SEQUENCE [LARGE SCALE GENOMIC DNA]</scope>
    <source>
        <strain evidence="1 2">Z12</strain>
    </source>
</reference>
<protein>
    <submittedName>
        <fullName evidence="1">TreP protein</fullName>
    </submittedName>
</protein>
<gene>
    <name evidence="1" type="ORF">EZH24_12070</name>
</gene>
<accession>A0ABY2TMY8</accession>
<feature type="non-terminal residue" evidence="1">
    <location>
        <position position="254"/>
    </location>
</feature>
<comment type="caution">
    <text evidence="1">The sequence shown here is derived from an EMBL/GenBank/DDBJ whole genome shotgun (WGS) entry which is preliminary data.</text>
</comment>
<dbReference type="EMBL" id="SJDU01000527">
    <property type="protein sequence ID" value="TKZ27221.1"/>
    <property type="molecule type" value="Genomic_DNA"/>
</dbReference>
<name>A0ABY2TMY8_9SPIR</name>
<dbReference type="Proteomes" id="UP000310168">
    <property type="component" value="Unassembled WGS sequence"/>
</dbReference>